<dbReference type="Pfam" id="PF20154">
    <property type="entry name" value="LNT_N"/>
    <property type="match status" value="1"/>
</dbReference>
<feature type="transmembrane region" description="Helical" evidence="1">
    <location>
        <begin position="88"/>
        <end position="107"/>
    </location>
</feature>
<keyword evidence="3" id="KW-0449">Lipoprotein</keyword>
<dbReference type="AlphaFoldDB" id="A0A1I4PL50"/>
<dbReference type="Proteomes" id="UP000199520">
    <property type="component" value="Unassembled WGS sequence"/>
</dbReference>
<sequence length="165" mass="18320">MQLGKSLKNIINGYHCSNFYSLLHCIFTILLSAVSYYLSTEYWYFSWIALLLLCVYALKGSLVSTFLTGFFSYLFGSSNPHAVLPLTVYWPLIVINATAFASVLAIFRHIAVRWRGGYASFVFASGLTAYEFIASLYSPHGAVNSIAYTQISNLPIIQIASITGI</sequence>
<proteinExistence type="predicted"/>
<keyword evidence="3" id="KW-0012">Acyltransferase</keyword>
<gene>
    <name evidence="3" type="ORF">SAMN04490355_10668</name>
</gene>
<dbReference type="RefSeq" id="WP_245755128.1">
    <property type="nucleotide sequence ID" value="NZ_FOTS01000066.1"/>
</dbReference>
<reference evidence="4" key="1">
    <citation type="submission" date="2016-10" db="EMBL/GenBank/DDBJ databases">
        <authorList>
            <person name="Varghese N."/>
            <person name="Submissions S."/>
        </authorList>
    </citation>
    <scope>NUCLEOTIDE SEQUENCE [LARGE SCALE GENOMIC DNA]</scope>
    <source>
        <strain evidence="4">DSM 13327</strain>
    </source>
</reference>
<evidence type="ECO:0000313" key="3">
    <source>
        <dbReference type="EMBL" id="SFM28265.1"/>
    </source>
</evidence>
<keyword evidence="1" id="KW-0812">Transmembrane</keyword>
<keyword evidence="4" id="KW-1185">Reference proteome</keyword>
<keyword evidence="1" id="KW-1133">Transmembrane helix</keyword>
<dbReference type="STRING" id="1123291.SAMN04490355_10668"/>
<evidence type="ECO:0000259" key="2">
    <source>
        <dbReference type="Pfam" id="PF20154"/>
    </source>
</evidence>
<name>A0A1I4PL50_9FIRM</name>
<feature type="domain" description="Apolipoprotein N-acyltransferase N-terminal" evidence="2">
    <location>
        <begin position="40"/>
        <end position="165"/>
    </location>
</feature>
<organism evidence="3 4">
    <name type="scientific">Pelosinus propionicus DSM 13327</name>
    <dbReference type="NCBI Taxonomy" id="1123291"/>
    <lineage>
        <taxon>Bacteria</taxon>
        <taxon>Bacillati</taxon>
        <taxon>Bacillota</taxon>
        <taxon>Negativicutes</taxon>
        <taxon>Selenomonadales</taxon>
        <taxon>Sporomusaceae</taxon>
        <taxon>Pelosinus</taxon>
    </lineage>
</organism>
<feature type="transmembrane region" description="Helical" evidence="1">
    <location>
        <begin position="20"/>
        <end position="38"/>
    </location>
</feature>
<keyword evidence="1" id="KW-0472">Membrane</keyword>
<evidence type="ECO:0000313" key="4">
    <source>
        <dbReference type="Proteomes" id="UP000199520"/>
    </source>
</evidence>
<feature type="transmembrane region" description="Helical" evidence="1">
    <location>
        <begin position="50"/>
        <end position="76"/>
    </location>
</feature>
<accession>A0A1I4PL50</accession>
<keyword evidence="3" id="KW-0808">Transferase</keyword>
<dbReference type="GO" id="GO:0016746">
    <property type="term" value="F:acyltransferase activity"/>
    <property type="evidence" value="ECO:0007669"/>
    <property type="project" value="UniProtKB-KW"/>
</dbReference>
<dbReference type="EMBL" id="FOTS01000066">
    <property type="protein sequence ID" value="SFM28265.1"/>
    <property type="molecule type" value="Genomic_DNA"/>
</dbReference>
<dbReference type="InterPro" id="IPR045378">
    <property type="entry name" value="LNT_N"/>
</dbReference>
<evidence type="ECO:0000256" key="1">
    <source>
        <dbReference type="SAM" id="Phobius"/>
    </source>
</evidence>
<protein>
    <submittedName>
        <fullName evidence="3">Apolipoprotein N-acyltransferase</fullName>
    </submittedName>
</protein>